<dbReference type="GO" id="GO:0016491">
    <property type="term" value="F:oxidoreductase activity"/>
    <property type="evidence" value="ECO:0007669"/>
    <property type="project" value="InterPro"/>
</dbReference>
<dbReference type="InterPro" id="IPR012368">
    <property type="entry name" value="OxRdtase_Mopterin-bd_su_IorB"/>
</dbReference>
<name>A0A8J7S1Z9_9PROT</name>
<dbReference type="InterPro" id="IPR000674">
    <property type="entry name" value="Ald_Oxase/Xan_DH_a/b"/>
</dbReference>
<keyword evidence="4" id="KW-1185">Reference proteome</keyword>
<organism evidence="3 4">
    <name type="scientific">Marivibrio halodurans</name>
    <dbReference type="NCBI Taxonomy" id="2039722"/>
    <lineage>
        <taxon>Bacteria</taxon>
        <taxon>Pseudomonadati</taxon>
        <taxon>Pseudomonadota</taxon>
        <taxon>Alphaproteobacteria</taxon>
        <taxon>Rhodospirillales</taxon>
        <taxon>Rhodospirillaceae</taxon>
        <taxon>Marivibrio</taxon>
    </lineage>
</organism>
<gene>
    <name evidence="3" type="ORF">KAJ83_08835</name>
</gene>
<sequence length="742" mass="77785">MRAIFSNPTHTDGSADGTTGGFRPSRRQFLIATGGAGLGLMIGGALPGLGRAEAAAGEAAENLINPFVIIRPDDTVAVLSKHLDMGQGTAHGLTTLVAEELDARWEQMSPEFAPADASKYNNTAFGQVQGTGGSTAIANSFTQYREAGAMARAMLVAAAAEAWGVPAGEVTVDDGTIAHAASGKSAGFGAMAAAAAAMSPPSSVTLKDPSQFRYIGKATTRLDVKPKTEGAPIFALDHAPEGVLVAAIARPPKFGATVRGFDASEAEKINGVVRVLQIPAGIAVVAKSTWPAFKGRDALKIDWDESKAETRGTKELRAEYAALLDQPGKVFQSDGDSEGALAGAARVIEGTFEFPFLAHAPMEPHDVTIHFDGEMAEVWTGSQLQTVDQMVAAGTLGIEAAQVRINTLWAGGSFGRRAIYDSHIVGEAAQLAKAWGTPQPLKIQWSREDDIKGGYYRPAYMHKVRAGLDTEGNIVGWHHRIVGQSIVAGTAFEPGMVHDGIDHTSVEGVAGNSYRIPNFQGELHTVTVGVPPLWWRSVGSTHTAFVMETMLDDLAAAAGRDPVEFRLALLPEGSREAGVLKLAAEKAGWGDPVPEGKARGVAVHKSFGSYVAQVADVTLGEGDAYKVDRIVCAVDCGVAVNPDNIAAQMEGGIGYGLGHAIRNKITLTDGAVDQTNFDTYEPMRIDDMPFVETHIVPSAEAPTGVGEPGTPPAAPAVSNAIFAGRGVRWRTLPFTDNRGGAA</sequence>
<dbReference type="PANTHER" id="PTHR47495:SF2">
    <property type="entry name" value="ALDEHYDE DEHYDROGENASE"/>
    <property type="match status" value="1"/>
</dbReference>
<accession>A0A8J7S1Z9</accession>
<dbReference type="InterPro" id="IPR006311">
    <property type="entry name" value="TAT_signal"/>
</dbReference>
<dbReference type="InterPro" id="IPR037165">
    <property type="entry name" value="AldOxase/xan_DH_Mopterin-bd_sf"/>
</dbReference>
<feature type="region of interest" description="Disordered" evidence="1">
    <location>
        <begin position="1"/>
        <end position="24"/>
    </location>
</feature>
<evidence type="ECO:0000313" key="4">
    <source>
        <dbReference type="Proteomes" id="UP000672602"/>
    </source>
</evidence>
<evidence type="ECO:0000259" key="2">
    <source>
        <dbReference type="SMART" id="SM01008"/>
    </source>
</evidence>
<dbReference type="Gene3D" id="3.90.1170.50">
    <property type="entry name" value="Aldehyde oxidase/xanthine dehydrogenase, a/b hammerhead"/>
    <property type="match status" value="1"/>
</dbReference>
<feature type="domain" description="Aldehyde oxidase/xanthine dehydrogenase a/b hammerhead" evidence="2">
    <location>
        <begin position="229"/>
        <end position="307"/>
    </location>
</feature>
<dbReference type="Proteomes" id="UP000672602">
    <property type="component" value="Unassembled WGS sequence"/>
</dbReference>
<dbReference type="SMART" id="SM01008">
    <property type="entry name" value="Ald_Xan_dh_C"/>
    <property type="match status" value="1"/>
</dbReference>
<dbReference type="InterPro" id="IPR052516">
    <property type="entry name" value="N-heterocyclic_Hydroxylase"/>
</dbReference>
<dbReference type="InterPro" id="IPR046867">
    <property type="entry name" value="AldOxase/xan_DH_MoCoBD2"/>
</dbReference>
<dbReference type="Pfam" id="PF20256">
    <property type="entry name" value="MoCoBD_2"/>
    <property type="match status" value="2"/>
</dbReference>
<evidence type="ECO:0000256" key="1">
    <source>
        <dbReference type="SAM" id="MobiDB-lite"/>
    </source>
</evidence>
<dbReference type="PROSITE" id="PS51318">
    <property type="entry name" value="TAT"/>
    <property type="match status" value="1"/>
</dbReference>
<dbReference type="InterPro" id="IPR008274">
    <property type="entry name" value="AldOxase/xan_DH_MoCoBD1"/>
</dbReference>
<evidence type="ECO:0000313" key="3">
    <source>
        <dbReference type="EMBL" id="MBP5857113.1"/>
    </source>
</evidence>
<dbReference type="PANTHER" id="PTHR47495">
    <property type="entry name" value="ALDEHYDE DEHYDROGENASE"/>
    <property type="match status" value="1"/>
</dbReference>
<proteinExistence type="predicted"/>
<dbReference type="RefSeq" id="WP_210681674.1">
    <property type="nucleotide sequence ID" value="NZ_JAGMWN010000003.1"/>
</dbReference>
<dbReference type="Pfam" id="PF02738">
    <property type="entry name" value="MoCoBD_1"/>
    <property type="match status" value="1"/>
</dbReference>
<comment type="caution">
    <text evidence="3">The sequence shown here is derived from an EMBL/GenBank/DDBJ whole genome shotgun (WGS) entry which is preliminary data.</text>
</comment>
<feature type="compositionally biased region" description="Polar residues" evidence="1">
    <location>
        <begin position="1"/>
        <end position="12"/>
    </location>
</feature>
<protein>
    <submittedName>
        <fullName evidence="3">Xanthine dehydrogenase family protein molybdopterin-binding subunit</fullName>
    </submittedName>
</protein>
<dbReference type="AlphaFoldDB" id="A0A8J7S1Z9"/>
<reference evidence="3" key="1">
    <citation type="submission" date="2021-04" db="EMBL/GenBank/DDBJ databases">
        <authorList>
            <person name="Zhang D.-C."/>
        </authorList>
    </citation>
    <scope>NUCLEOTIDE SEQUENCE</scope>
    <source>
        <strain evidence="3">CGMCC 1.15697</strain>
    </source>
</reference>
<dbReference type="PIRSF" id="PIRSF036389">
    <property type="entry name" value="IOR_B"/>
    <property type="match status" value="1"/>
</dbReference>
<dbReference type="EMBL" id="JAGMWN010000003">
    <property type="protein sequence ID" value="MBP5857113.1"/>
    <property type="molecule type" value="Genomic_DNA"/>
</dbReference>
<dbReference type="SUPFAM" id="SSF56003">
    <property type="entry name" value="Molybdenum cofactor-binding domain"/>
    <property type="match status" value="2"/>
</dbReference>
<dbReference type="Gene3D" id="3.30.365.10">
    <property type="entry name" value="Aldehyde oxidase/xanthine dehydrogenase, molybdopterin binding domain"/>
    <property type="match status" value="4"/>
</dbReference>